<comment type="caution">
    <text evidence="1">The sequence shown here is derived from an EMBL/GenBank/DDBJ whole genome shotgun (WGS) entry which is preliminary data.</text>
</comment>
<evidence type="ECO:0000313" key="2">
    <source>
        <dbReference type="Proteomes" id="UP000193040"/>
    </source>
</evidence>
<gene>
    <name evidence="1" type="ORF">B5M45_17105</name>
</gene>
<dbReference type="EMBL" id="MZZM01000022">
    <property type="protein sequence ID" value="ORJ58862.1"/>
    <property type="molecule type" value="Genomic_DNA"/>
</dbReference>
<reference evidence="1 2" key="1">
    <citation type="submission" date="2017-03" db="EMBL/GenBank/DDBJ databases">
        <title>Genomic insights into Mycobacterium simiae human colonization.</title>
        <authorList>
            <person name="Steffani J.L."/>
            <person name="Brunck M.E."/>
            <person name="Cruz E."/>
            <person name="Montiel R."/>
            <person name="Barona F."/>
        </authorList>
    </citation>
    <scope>NUCLEOTIDE SEQUENCE [LARGE SCALE GENOMIC DNA]</scope>
    <source>
        <strain evidence="1 2">MsiGto</strain>
    </source>
</reference>
<name>A0A1X0Y1C1_MYCSI</name>
<dbReference type="RefSeq" id="WP_061555822.1">
    <property type="nucleotide sequence ID" value="NZ_JASWDE010000034.1"/>
</dbReference>
<protein>
    <recommendedName>
        <fullName evidence="3">Gluconate 2-dehydrogenase subunit 3 family protein</fullName>
    </recommendedName>
</protein>
<keyword evidence="2" id="KW-1185">Reference proteome</keyword>
<dbReference type="AlphaFoldDB" id="A0A1X0Y1C1"/>
<organism evidence="1 2">
    <name type="scientific">Mycobacterium simiae</name>
    <name type="common">Mycobacterium habana</name>
    <dbReference type="NCBI Taxonomy" id="1784"/>
    <lineage>
        <taxon>Bacteria</taxon>
        <taxon>Bacillati</taxon>
        <taxon>Actinomycetota</taxon>
        <taxon>Actinomycetes</taxon>
        <taxon>Mycobacteriales</taxon>
        <taxon>Mycobacteriaceae</taxon>
        <taxon>Mycobacterium</taxon>
        <taxon>Mycobacterium simiae complex</taxon>
    </lineage>
</organism>
<dbReference type="STRING" id="1784.VC42_02335"/>
<accession>A0A1X0Y1C1</accession>
<proteinExistence type="predicted"/>
<sequence>MSDQREFLFQSLLPAEAANLVAVMTSIVPHHDPQLRDTVWYTALAYDARLASDNKLRTEIRGQLMELDKGAVAAGATSFSEAIPELQTMLLESIQDTALFQNLVYAVVVDFYNRYSVWEAIGFPGLAQRDGQGYINRGFDVVAWNMSTVRTER</sequence>
<evidence type="ECO:0008006" key="3">
    <source>
        <dbReference type="Google" id="ProtNLM"/>
    </source>
</evidence>
<evidence type="ECO:0000313" key="1">
    <source>
        <dbReference type="EMBL" id="ORJ58862.1"/>
    </source>
</evidence>
<dbReference type="Proteomes" id="UP000193040">
    <property type="component" value="Unassembled WGS sequence"/>
</dbReference>